<accession>A0ABX7QVQ0</accession>
<keyword evidence="2" id="KW-1185">Reference proteome</keyword>
<name>A0ABX7QVQ0_9GAMM</name>
<dbReference type="Pfam" id="PF07023">
    <property type="entry name" value="DUF1315"/>
    <property type="match status" value="1"/>
</dbReference>
<protein>
    <submittedName>
        <fullName evidence="1">DUF1315 family protein</fullName>
    </submittedName>
</protein>
<gene>
    <name evidence="1" type="ORF">JYB85_09250</name>
</gene>
<evidence type="ECO:0000313" key="2">
    <source>
        <dbReference type="Proteomes" id="UP000663207"/>
    </source>
</evidence>
<organism evidence="1 2">
    <name type="scientific">Shewanella sedimentimangrovi</name>
    <dbReference type="NCBI Taxonomy" id="2814293"/>
    <lineage>
        <taxon>Bacteria</taxon>
        <taxon>Pseudomonadati</taxon>
        <taxon>Pseudomonadota</taxon>
        <taxon>Gammaproteobacteria</taxon>
        <taxon>Alteromonadales</taxon>
        <taxon>Shewanellaceae</taxon>
        <taxon>Shewanella</taxon>
    </lineage>
</organism>
<dbReference type="EMBL" id="CP071502">
    <property type="protein sequence ID" value="QSX35583.1"/>
    <property type="molecule type" value="Genomic_DNA"/>
</dbReference>
<dbReference type="InterPro" id="IPR009749">
    <property type="entry name" value="DUF1315"/>
</dbReference>
<dbReference type="RefSeq" id="WP_207379084.1">
    <property type="nucleotide sequence ID" value="NZ_CP071502.1"/>
</dbReference>
<sequence>MTDINRIIDEMPHEVYERMRSAVELGKWEDGTVLSEEQRDNTLQVVMLYQARRLQQDQHLTIGANGVFNDLSKLELKKRMARDFGGESIAIFGNDEI</sequence>
<reference evidence="1 2" key="1">
    <citation type="submission" date="2021-03" db="EMBL/GenBank/DDBJ databases">
        <title>Novel species identification of genus Shewanella.</title>
        <authorList>
            <person name="Liu G."/>
            <person name="Zhang Q."/>
        </authorList>
    </citation>
    <scope>NUCLEOTIDE SEQUENCE [LARGE SCALE GENOMIC DNA]</scope>
    <source>
        <strain evidence="1 2">FJAT-52962</strain>
    </source>
</reference>
<proteinExistence type="predicted"/>
<evidence type="ECO:0000313" key="1">
    <source>
        <dbReference type="EMBL" id="QSX35583.1"/>
    </source>
</evidence>
<dbReference type="Proteomes" id="UP000663207">
    <property type="component" value="Chromosome"/>
</dbReference>